<dbReference type="RefSeq" id="XP_028531842.1">
    <property type="nucleotide sequence ID" value="XM_028675233.1"/>
</dbReference>
<evidence type="ECO:0000313" key="3">
    <source>
        <dbReference type="Proteomes" id="UP000220158"/>
    </source>
</evidence>
<name>A0A1J1H5G0_PLARL</name>
<dbReference type="GeneID" id="39734933"/>
<dbReference type="EMBL" id="LN835299">
    <property type="protein sequence ID" value="CRG98833.1"/>
    <property type="molecule type" value="Genomic_DNA"/>
</dbReference>
<gene>
    <name evidence="2" type="ORF">PRELSG_0418300</name>
</gene>
<dbReference type="Proteomes" id="UP000220158">
    <property type="component" value="Chromosome 4"/>
</dbReference>
<proteinExistence type="predicted"/>
<dbReference type="OMA" id="FSEYSYY"/>
<keyword evidence="1" id="KW-0812">Transmembrane</keyword>
<evidence type="ECO:0000256" key="1">
    <source>
        <dbReference type="SAM" id="Phobius"/>
    </source>
</evidence>
<evidence type="ECO:0000313" key="2">
    <source>
        <dbReference type="EMBL" id="CRG98833.1"/>
    </source>
</evidence>
<keyword evidence="1" id="KW-1133">Transmembrane helix</keyword>
<dbReference type="KEGG" id="prel:PRELSG_0418300"/>
<accession>A0A1J1H5G0</accession>
<reference evidence="2 3" key="1">
    <citation type="submission" date="2015-04" db="EMBL/GenBank/DDBJ databases">
        <authorList>
            <consortium name="Pathogen Informatics"/>
        </authorList>
    </citation>
    <scope>NUCLEOTIDE SEQUENCE [LARGE SCALE GENOMIC DNA]</scope>
    <source>
        <strain evidence="2 3">SGS1</strain>
    </source>
</reference>
<dbReference type="OrthoDB" id="371048at2759"/>
<sequence>MNFYLNIFEEIETILEKCNNETYLKIVKVIDYIIKNYTNADIEIQKKNIFKKKKNKKNSNENNSIKNYFKVLKKESTNNTDDNSDYKNNYNNINKNNYIPIINIFFFFGNFNVILIIYYVIFKLRLFNNNLFINDNTNNEDYIIYRNKNIIHIMCSRLNDHDLNSINEIINEMLITKLNSFKIFILESFDILNKQYRKIFMNRVIKSTNLIFIHSSIYLSDIFLNNCLYIRITKPNVILFNNYILSMIESKYEINDFNEKREYLLNVLKNCNFDLTLILTIIYLIQLNNFPDINKIIKLIVNTNIKKLINTIHKCVISNNCLFLIRNILYNILETYNFDIHTFLSAFCKNLTSFHKNDDNYKKEIYSLFSEYSHLCALHDNHIFSLENLCSKIILIEKKYTNTLNESDITEENDELNINLNLI</sequence>
<dbReference type="VEuPathDB" id="PlasmoDB:PRELSG_0418300"/>
<protein>
    <submittedName>
        <fullName evidence="2">Uncharacterized protein</fullName>
    </submittedName>
</protein>
<feature type="transmembrane region" description="Helical" evidence="1">
    <location>
        <begin position="98"/>
        <end position="121"/>
    </location>
</feature>
<organism evidence="2 3">
    <name type="scientific">Plasmodium relictum</name>
    <dbReference type="NCBI Taxonomy" id="85471"/>
    <lineage>
        <taxon>Eukaryota</taxon>
        <taxon>Sar</taxon>
        <taxon>Alveolata</taxon>
        <taxon>Apicomplexa</taxon>
        <taxon>Aconoidasida</taxon>
        <taxon>Haemosporida</taxon>
        <taxon>Plasmodiidae</taxon>
        <taxon>Plasmodium</taxon>
        <taxon>Plasmodium (Haemamoeba)</taxon>
    </lineage>
</organism>
<keyword evidence="1" id="KW-0472">Membrane</keyword>
<dbReference type="AlphaFoldDB" id="A0A1J1H5G0"/>
<keyword evidence="3" id="KW-1185">Reference proteome</keyword>